<evidence type="ECO:0000313" key="1">
    <source>
        <dbReference type="EMBL" id="CAG8519436.1"/>
    </source>
</evidence>
<comment type="caution">
    <text evidence="1">The sequence shown here is derived from an EMBL/GenBank/DDBJ whole genome shotgun (WGS) entry which is preliminary data.</text>
</comment>
<sequence>MESPDSPQESGDNSFPNEIITSDIKEKLRDSFLRDSARILKEVPPDDHNYKLWDVYVGKAGLALLFMRIHERDPGFMIGSKNALTIADQYIDGAISSYTSKHKISPSIVEHECGFLCSAVGLYAVAAYVKQHKGDQESSRRYVGLIRSHFSHACFSASTPSELLYGRAGFLYAQKFLSGTFGPLEEPHVKPLASSIFETIIEDGVRTAKSFAHRKIPLLWLFHGKPYLGAAHGMAGILSILLARPEDCRDDEKRIRDTVDFVLFNCRSANGNWPVSVDDERDKSLVQFCHGAPGMCFLACKAYQHYKEEK</sequence>
<reference evidence="1" key="1">
    <citation type="submission" date="2021-06" db="EMBL/GenBank/DDBJ databases">
        <authorList>
            <person name="Kallberg Y."/>
            <person name="Tangrot J."/>
            <person name="Rosling A."/>
        </authorList>
    </citation>
    <scope>NUCLEOTIDE SEQUENCE</scope>
    <source>
        <strain evidence="1">CL356</strain>
    </source>
</reference>
<gene>
    <name evidence="1" type="ORF">ACOLOM_LOCUS3587</name>
</gene>
<dbReference type="EMBL" id="CAJVPT010005369">
    <property type="protein sequence ID" value="CAG8519436.1"/>
    <property type="molecule type" value="Genomic_DNA"/>
</dbReference>
<keyword evidence="2" id="KW-1185">Reference proteome</keyword>
<organism evidence="1 2">
    <name type="scientific">Acaulospora colombiana</name>
    <dbReference type="NCBI Taxonomy" id="27376"/>
    <lineage>
        <taxon>Eukaryota</taxon>
        <taxon>Fungi</taxon>
        <taxon>Fungi incertae sedis</taxon>
        <taxon>Mucoromycota</taxon>
        <taxon>Glomeromycotina</taxon>
        <taxon>Glomeromycetes</taxon>
        <taxon>Diversisporales</taxon>
        <taxon>Acaulosporaceae</taxon>
        <taxon>Acaulospora</taxon>
    </lineage>
</organism>
<dbReference type="Proteomes" id="UP000789525">
    <property type="component" value="Unassembled WGS sequence"/>
</dbReference>
<name>A0ACA9LE08_9GLOM</name>
<protein>
    <submittedName>
        <fullName evidence="1">15504_t:CDS:1</fullName>
    </submittedName>
</protein>
<accession>A0ACA9LE08</accession>
<proteinExistence type="predicted"/>
<evidence type="ECO:0000313" key="2">
    <source>
        <dbReference type="Proteomes" id="UP000789525"/>
    </source>
</evidence>